<organism evidence="2 3">
    <name type="scientific">Actinomadura meridiana</name>
    <dbReference type="NCBI Taxonomy" id="559626"/>
    <lineage>
        <taxon>Bacteria</taxon>
        <taxon>Bacillati</taxon>
        <taxon>Actinomycetota</taxon>
        <taxon>Actinomycetes</taxon>
        <taxon>Streptosporangiales</taxon>
        <taxon>Thermomonosporaceae</taxon>
        <taxon>Actinomadura</taxon>
    </lineage>
</organism>
<dbReference type="Proteomes" id="UP001501710">
    <property type="component" value="Unassembled WGS sequence"/>
</dbReference>
<evidence type="ECO:0000313" key="3">
    <source>
        <dbReference type="Proteomes" id="UP001501710"/>
    </source>
</evidence>
<protein>
    <recommendedName>
        <fullName evidence="1">TerD domain-containing protein</fullName>
    </recommendedName>
</protein>
<dbReference type="Pfam" id="PF02342">
    <property type="entry name" value="TerD"/>
    <property type="match status" value="1"/>
</dbReference>
<proteinExistence type="predicted"/>
<reference evidence="3" key="1">
    <citation type="journal article" date="2019" name="Int. J. Syst. Evol. Microbiol.">
        <title>The Global Catalogue of Microorganisms (GCM) 10K type strain sequencing project: providing services to taxonomists for standard genome sequencing and annotation.</title>
        <authorList>
            <consortium name="The Broad Institute Genomics Platform"/>
            <consortium name="The Broad Institute Genome Sequencing Center for Infectious Disease"/>
            <person name="Wu L."/>
            <person name="Ma J."/>
        </authorList>
    </citation>
    <scope>NUCLEOTIDE SEQUENCE [LARGE SCALE GENOMIC DNA]</scope>
    <source>
        <strain evidence="3">JCM 17440</strain>
    </source>
</reference>
<comment type="caution">
    <text evidence="2">The sequence shown here is derived from an EMBL/GenBank/DDBJ whole genome shotgun (WGS) entry which is preliminary data.</text>
</comment>
<dbReference type="Gene3D" id="2.60.60.30">
    <property type="entry name" value="sav2460 like domains"/>
    <property type="match status" value="1"/>
</dbReference>
<evidence type="ECO:0000259" key="1">
    <source>
        <dbReference type="Pfam" id="PF02342"/>
    </source>
</evidence>
<evidence type="ECO:0000313" key="2">
    <source>
        <dbReference type="EMBL" id="GAA4241518.1"/>
    </source>
</evidence>
<keyword evidence="3" id="KW-1185">Reference proteome</keyword>
<feature type="domain" description="TerD" evidence="1">
    <location>
        <begin position="19"/>
        <end position="57"/>
    </location>
</feature>
<name>A0ABP8CNI0_9ACTN</name>
<dbReference type="InterPro" id="IPR003325">
    <property type="entry name" value="TerD"/>
</dbReference>
<sequence>MRCVTGMTWTFRPAADPAIRAMVMAEFYRHAVDGLPVWKLRALGQGWADGLGGLARAHGVQID</sequence>
<accession>A0ABP8CNI0</accession>
<gene>
    <name evidence="2" type="ORF">GCM10022254_70660</name>
</gene>
<dbReference type="EMBL" id="BAABAS010000028">
    <property type="protein sequence ID" value="GAA4241518.1"/>
    <property type="molecule type" value="Genomic_DNA"/>
</dbReference>